<dbReference type="PANTHER" id="PTHR19432:SF35">
    <property type="entry name" value="SOLUTE CARRIER FAMILY 45 MEMBER 3 ISOFORM X1"/>
    <property type="match status" value="1"/>
</dbReference>
<sequence length="555" mass="58247">MTPNETTRLLQDDAPSYEPTTDARAQENAPTGEPAEVEAQDDAPTSKPLRDTLAFILLALPIGGLQVAWSVQFSAGSSYLLSLGMSKPLLAAVWFAGPLAGIVVQPCVGALSDGCRLPYGRRRPYLLGGTAVTVFSMMVLLAWGPEFVGLSGGESATAVKAVTVAGVYTLNAGLNIVEASAHAFITDCAPGGQQEAANGMASRSIALGNLLGFLAGSLDLALYLPFLGGSHFKVLCAVSSVTLVVTVLVGAWFVTEVKPTGSEDQTSVWERLWDTIRDLSPQIRTLFVVQIFACFAFFPILFYASVYVAEIYVGPCLRENPNMTPEELDVLYVEGTRKGSTALLLNAVVMLVSTVVVPVLVTPTFDQAGGGGTSEARRSASGRWLVSLQIPWLTLKVAWVASLALQAAAMLAAPFVQSVGVATALIAVLGYPWALSAWAPFAIIGAETSRPDGANDDGDAAPSHSGEDASNGTAEVISTTGDGVGTVFGIHNMVMCIAQAFSTIVSLGIFKHWQKPRGEPGDPSFALLFWVSGLATVAAAYFALRIEGRPGGQRV</sequence>
<evidence type="ECO:0000256" key="5">
    <source>
        <dbReference type="ARBA" id="ARBA00023136"/>
    </source>
</evidence>
<feature type="transmembrane region" description="Helical" evidence="7">
    <location>
        <begin position="287"/>
        <end position="309"/>
    </location>
</feature>
<feature type="transmembrane region" description="Helical" evidence="7">
    <location>
        <begin position="53"/>
        <end position="71"/>
    </location>
</feature>
<evidence type="ECO:0000313" key="9">
    <source>
        <dbReference type="Proteomes" id="UP001187682"/>
    </source>
</evidence>
<dbReference type="GO" id="GO:0008506">
    <property type="term" value="F:sucrose:proton symporter activity"/>
    <property type="evidence" value="ECO:0007669"/>
    <property type="project" value="TreeGrafter"/>
</dbReference>
<evidence type="ECO:0000256" key="1">
    <source>
        <dbReference type="ARBA" id="ARBA00004141"/>
    </source>
</evidence>
<feature type="transmembrane region" description="Helical" evidence="7">
    <location>
        <begin position="124"/>
        <end position="143"/>
    </location>
</feature>
<name>A0AAE8SVS6_9PEZI</name>
<dbReference type="Gene3D" id="1.20.1250.20">
    <property type="entry name" value="MFS general substrate transporter like domains"/>
    <property type="match status" value="1"/>
</dbReference>
<protein>
    <submittedName>
        <fullName evidence="8">Related to sucrose transporter SUT1D</fullName>
    </submittedName>
</protein>
<keyword evidence="9" id="KW-1185">Reference proteome</keyword>
<organism evidence="8 9">
    <name type="scientific">Cephalotrichum gorgonifer</name>
    <dbReference type="NCBI Taxonomy" id="2041049"/>
    <lineage>
        <taxon>Eukaryota</taxon>
        <taxon>Fungi</taxon>
        <taxon>Dikarya</taxon>
        <taxon>Ascomycota</taxon>
        <taxon>Pezizomycotina</taxon>
        <taxon>Sordariomycetes</taxon>
        <taxon>Hypocreomycetidae</taxon>
        <taxon>Microascales</taxon>
        <taxon>Microascaceae</taxon>
        <taxon>Cephalotrichum</taxon>
    </lineage>
</organism>
<feature type="transmembrane region" description="Helical" evidence="7">
    <location>
        <begin position="408"/>
        <end position="431"/>
    </location>
</feature>
<dbReference type="GO" id="GO:0005886">
    <property type="term" value="C:plasma membrane"/>
    <property type="evidence" value="ECO:0007669"/>
    <property type="project" value="TreeGrafter"/>
</dbReference>
<evidence type="ECO:0000256" key="3">
    <source>
        <dbReference type="ARBA" id="ARBA00022692"/>
    </source>
</evidence>
<accession>A0AAE8SVS6</accession>
<dbReference type="SUPFAM" id="SSF103473">
    <property type="entry name" value="MFS general substrate transporter"/>
    <property type="match status" value="1"/>
</dbReference>
<gene>
    <name evidence="8" type="ORF">DNG_05709</name>
</gene>
<dbReference type="InterPro" id="IPR036259">
    <property type="entry name" value="MFS_trans_sf"/>
</dbReference>
<feature type="transmembrane region" description="Helical" evidence="7">
    <location>
        <begin position="525"/>
        <end position="544"/>
    </location>
</feature>
<feature type="transmembrane region" description="Helical" evidence="7">
    <location>
        <begin position="234"/>
        <end position="254"/>
    </location>
</feature>
<feature type="transmembrane region" description="Helical" evidence="7">
    <location>
        <begin position="91"/>
        <end position="112"/>
    </location>
</feature>
<evidence type="ECO:0000256" key="2">
    <source>
        <dbReference type="ARBA" id="ARBA00022448"/>
    </source>
</evidence>
<dbReference type="EMBL" id="ONZQ02000007">
    <property type="protein sequence ID" value="SPO03028.1"/>
    <property type="molecule type" value="Genomic_DNA"/>
</dbReference>
<dbReference type="Pfam" id="PF13347">
    <property type="entry name" value="MFS_2"/>
    <property type="match status" value="1"/>
</dbReference>
<evidence type="ECO:0000256" key="6">
    <source>
        <dbReference type="SAM" id="MobiDB-lite"/>
    </source>
</evidence>
<keyword evidence="4 7" id="KW-1133">Transmembrane helix</keyword>
<dbReference type="Proteomes" id="UP001187682">
    <property type="component" value="Unassembled WGS sequence"/>
</dbReference>
<evidence type="ECO:0000256" key="7">
    <source>
        <dbReference type="SAM" id="Phobius"/>
    </source>
</evidence>
<dbReference type="PANTHER" id="PTHR19432">
    <property type="entry name" value="SUGAR TRANSPORTER"/>
    <property type="match status" value="1"/>
</dbReference>
<feature type="region of interest" description="Disordered" evidence="6">
    <location>
        <begin position="1"/>
        <end position="45"/>
    </location>
</feature>
<proteinExistence type="predicted"/>
<evidence type="ECO:0000313" key="8">
    <source>
        <dbReference type="EMBL" id="SPO03028.1"/>
    </source>
</evidence>
<keyword evidence="3 7" id="KW-0812">Transmembrane</keyword>
<comment type="subcellular location">
    <subcellularLocation>
        <location evidence="1">Membrane</location>
        <topology evidence="1">Multi-pass membrane protein</topology>
    </subcellularLocation>
</comment>
<evidence type="ECO:0000256" key="4">
    <source>
        <dbReference type="ARBA" id="ARBA00022989"/>
    </source>
</evidence>
<comment type="caution">
    <text evidence="8">The sequence shown here is derived from an EMBL/GenBank/DDBJ whole genome shotgun (WGS) entry which is preliminary data.</text>
</comment>
<feature type="transmembrane region" description="Helical" evidence="7">
    <location>
        <begin position="490"/>
        <end position="513"/>
    </location>
</feature>
<dbReference type="AlphaFoldDB" id="A0AAE8SVS6"/>
<reference evidence="8" key="1">
    <citation type="submission" date="2018-03" db="EMBL/GenBank/DDBJ databases">
        <authorList>
            <person name="Guldener U."/>
        </authorList>
    </citation>
    <scope>NUCLEOTIDE SEQUENCE</scope>
</reference>
<feature type="region of interest" description="Disordered" evidence="6">
    <location>
        <begin position="452"/>
        <end position="475"/>
    </location>
</feature>
<feature type="transmembrane region" description="Helical" evidence="7">
    <location>
        <begin position="205"/>
        <end position="227"/>
    </location>
</feature>
<feature type="transmembrane region" description="Helical" evidence="7">
    <location>
        <begin position="342"/>
        <end position="361"/>
    </location>
</feature>
<keyword evidence="2" id="KW-0813">Transport</keyword>
<keyword evidence="5 7" id="KW-0472">Membrane</keyword>